<feature type="transmembrane region" description="Helical" evidence="1">
    <location>
        <begin position="12"/>
        <end position="33"/>
    </location>
</feature>
<keyword evidence="1" id="KW-0472">Membrane</keyword>
<evidence type="ECO:0000313" key="3">
    <source>
        <dbReference type="Proteomes" id="UP000291084"/>
    </source>
</evidence>
<keyword evidence="3" id="KW-1185">Reference proteome</keyword>
<keyword evidence="1" id="KW-0812">Transmembrane</keyword>
<dbReference type="AlphaFoldDB" id="A0A0S3RCS7"/>
<name>A0A0S3RCS7_PHAAN</name>
<organism evidence="2 3">
    <name type="scientific">Vigna angularis var. angularis</name>
    <dbReference type="NCBI Taxonomy" id="157739"/>
    <lineage>
        <taxon>Eukaryota</taxon>
        <taxon>Viridiplantae</taxon>
        <taxon>Streptophyta</taxon>
        <taxon>Embryophyta</taxon>
        <taxon>Tracheophyta</taxon>
        <taxon>Spermatophyta</taxon>
        <taxon>Magnoliopsida</taxon>
        <taxon>eudicotyledons</taxon>
        <taxon>Gunneridae</taxon>
        <taxon>Pentapetalae</taxon>
        <taxon>rosids</taxon>
        <taxon>fabids</taxon>
        <taxon>Fabales</taxon>
        <taxon>Fabaceae</taxon>
        <taxon>Papilionoideae</taxon>
        <taxon>50 kb inversion clade</taxon>
        <taxon>NPAAA clade</taxon>
        <taxon>indigoferoid/millettioid clade</taxon>
        <taxon>Phaseoleae</taxon>
        <taxon>Vigna</taxon>
    </lineage>
</organism>
<reference evidence="2 3" key="1">
    <citation type="journal article" date="2015" name="Sci. Rep.">
        <title>The power of single molecule real-time sequencing technology in the de novo assembly of a eukaryotic genome.</title>
        <authorList>
            <person name="Sakai H."/>
            <person name="Naito K."/>
            <person name="Ogiso-Tanaka E."/>
            <person name="Takahashi Y."/>
            <person name="Iseki K."/>
            <person name="Muto C."/>
            <person name="Satou K."/>
            <person name="Teruya K."/>
            <person name="Shiroma A."/>
            <person name="Shimoji M."/>
            <person name="Hirano T."/>
            <person name="Itoh T."/>
            <person name="Kaga A."/>
            <person name="Tomooka N."/>
        </authorList>
    </citation>
    <scope>NUCLEOTIDE SEQUENCE [LARGE SCALE GENOMIC DNA]</scope>
    <source>
        <strain evidence="3">cv. Shumari</strain>
    </source>
</reference>
<evidence type="ECO:0000313" key="2">
    <source>
        <dbReference type="EMBL" id="BAT78375.1"/>
    </source>
</evidence>
<dbReference type="Proteomes" id="UP000291084">
    <property type="component" value="Chromosome 2"/>
</dbReference>
<dbReference type="EMBL" id="AP015035">
    <property type="protein sequence ID" value="BAT78375.1"/>
    <property type="molecule type" value="Genomic_DNA"/>
</dbReference>
<accession>A0A0S3RCS7</accession>
<sequence length="87" mass="10251">MMVLHLKYGGLIFLYVLQCSQFVYSVVVIVVLCRSRYWAEGIHIAIFRTRSHWAKIGCQSQLCLCWNWNCQYWKSLKSVALKTLGQY</sequence>
<keyword evidence="1" id="KW-1133">Transmembrane helix</keyword>
<protein>
    <submittedName>
        <fullName evidence="2">Uncharacterized protein</fullName>
    </submittedName>
</protein>
<gene>
    <name evidence="2" type="primary">Vigan.02G104400</name>
    <name evidence="2" type="ORF">VIGAN_02104400</name>
</gene>
<evidence type="ECO:0000256" key="1">
    <source>
        <dbReference type="SAM" id="Phobius"/>
    </source>
</evidence>
<proteinExistence type="predicted"/>